<feature type="region of interest" description="Disordered" evidence="1">
    <location>
        <begin position="1"/>
        <end position="51"/>
    </location>
</feature>
<protein>
    <submittedName>
        <fullName evidence="2">1001_t:CDS:1</fullName>
    </submittedName>
</protein>
<name>A0ABN7X9L9_GIGMA</name>
<gene>
    <name evidence="2" type="ORF">GMARGA_LOCUS40735</name>
</gene>
<sequence length="51" mass="5840">AGNKETRKRKKEIEVTPGLSHQASTATQTKQQDKELKTQRIKQTMKETIQS</sequence>
<proteinExistence type="predicted"/>
<feature type="compositionally biased region" description="Basic residues" evidence="1">
    <location>
        <begin position="1"/>
        <end position="10"/>
    </location>
</feature>
<accession>A0ABN7X9L9</accession>
<feature type="compositionally biased region" description="Polar residues" evidence="1">
    <location>
        <begin position="19"/>
        <end position="30"/>
    </location>
</feature>
<feature type="non-terminal residue" evidence="2">
    <location>
        <position position="1"/>
    </location>
</feature>
<evidence type="ECO:0000256" key="1">
    <source>
        <dbReference type="SAM" id="MobiDB-lite"/>
    </source>
</evidence>
<organism evidence="2 3">
    <name type="scientific">Gigaspora margarita</name>
    <dbReference type="NCBI Taxonomy" id="4874"/>
    <lineage>
        <taxon>Eukaryota</taxon>
        <taxon>Fungi</taxon>
        <taxon>Fungi incertae sedis</taxon>
        <taxon>Mucoromycota</taxon>
        <taxon>Glomeromycotina</taxon>
        <taxon>Glomeromycetes</taxon>
        <taxon>Diversisporales</taxon>
        <taxon>Gigasporaceae</taxon>
        <taxon>Gigaspora</taxon>
    </lineage>
</organism>
<evidence type="ECO:0000313" key="3">
    <source>
        <dbReference type="Proteomes" id="UP000789901"/>
    </source>
</evidence>
<reference evidence="2 3" key="1">
    <citation type="submission" date="2021-06" db="EMBL/GenBank/DDBJ databases">
        <authorList>
            <person name="Kallberg Y."/>
            <person name="Tangrot J."/>
            <person name="Rosling A."/>
        </authorList>
    </citation>
    <scope>NUCLEOTIDE SEQUENCE [LARGE SCALE GENOMIC DNA]</scope>
    <source>
        <strain evidence="2 3">120-4 pot B 10/14</strain>
    </source>
</reference>
<comment type="caution">
    <text evidence="2">The sequence shown here is derived from an EMBL/GenBank/DDBJ whole genome shotgun (WGS) entry which is preliminary data.</text>
</comment>
<dbReference type="Proteomes" id="UP000789901">
    <property type="component" value="Unassembled WGS sequence"/>
</dbReference>
<keyword evidence="3" id="KW-1185">Reference proteome</keyword>
<dbReference type="EMBL" id="CAJVQB010106015">
    <property type="protein sequence ID" value="CAG8851427.1"/>
    <property type="molecule type" value="Genomic_DNA"/>
</dbReference>
<evidence type="ECO:0000313" key="2">
    <source>
        <dbReference type="EMBL" id="CAG8851427.1"/>
    </source>
</evidence>